<gene>
    <name evidence="4" type="ORF">NDES1114_LOCUS8817</name>
</gene>
<dbReference type="AlphaFoldDB" id="A0A7S1LHJ1"/>
<evidence type="ECO:0000256" key="1">
    <source>
        <dbReference type="SAM" id="MobiDB-lite"/>
    </source>
</evidence>
<dbReference type="EMBL" id="HBGF01013395">
    <property type="protein sequence ID" value="CAD9104074.1"/>
    <property type="molecule type" value="Transcribed_RNA"/>
</dbReference>
<feature type="compositionally biased region" description="Acidic residues" evidence="1">
    <location>
        <begin position="484"/>
        <end position="498"/>
    </location>
</feature>
<dbReference type="InterPro" id="IPR001054">
    <property type="entry name" value="A/G_cyclase"/>
</dbReference>
<keyword evidence="2" id="KW-1133">Transmembrane helix</keyword>
<keyword evidence="2" id="KW-0472">Membrane</keyword>
<dbReference type="GO" id="GO:0035556">
    <property type="term" value="P:intracellular signal transduction"/>
    <property type="evidence" value="ECO:0007669"/>
    <property type="project" value="InterPro"/>
</dbReference>
<feature type="compositionally biased region" description="Polar residues" evidence="1">
    <location>
        <begin position="512"/>
        <end position="537"/>
    </location>
</feature>
<proteinExistence type="predicted"/>
<feature type="transmembrane region" description="Helical" evidence="2">
    <location>
        <begin position="395"/>
        <end position="422"/>
    </location>
</feature>
<feature type="region of interest" description="Disordered" evidence="1">
    <location>
        <begin position="479"/>
        <end position="587"/>
    </location>
</feature>
<accession>A0A7S1LHJ1</accession>
<evidence type="ECO:0000256" key="2">
    <source>
        <dbReference type="SAM" id="Phobius"/>
    </source>
</evidence>
<dbReference type="Gene3D" id="3.30.70.1230">
    <property type="entry name" value="Nucleotide cyclase"/>
    <property type="match status" value="1"/>
</dbReference>
<feature type="domain" description="Guanylate cyclase" evidence="3">
    <location>
        <begin position="606"/>
        <end position="731"/>
    </location>
</feature>
<feature type="region of interest" description="Disordered" evidence="1">
    <location>
        <begin position="883"/>
        <end position="920"/>
    </location>
</feature>
<evidence type="ECO:0000259" key="3">
    <source>
        <dbReference type="PROSITE" id="PS50125"/>
    </source>
</evidence>
<keyword evidence="2" id="KW-0812">Transmembrane</keyword>
<name>A0A7S1LHJ1_NEODS</name>
<sequence>MPSLSLRVVISVTSAVLVTVVAAVTLAVLLTTTTASLRDVGRSHALGMIDTVKFRTMALFEPSFVTLEHMANLTATRHWPWPSDDPGTQQVFFERGETLYQMRQLQSPGIIWYFWDNTRMSYDPFNSTVYRRVHVMPSPISAPGGRANQTFTANSTYVRPDENFKVYPRQYLTYVPPATASFVGSSFGSLLLTVTGGGRQATIAGIFDRSDAASGEVISYVLMMTPLYRLGDTRDPANLFGIGVESLDISSINAFLASSRATPNTQAFAADSFGYLYGSSILSRPIRTITSVPPGTRTTAQGCSTTEALGDVSDGSNYLVCRASHKTYGHAPLAALERDDFRRDGQHVALRQLSGDNYFVATVRVPMRLPGMPIQLVLLMPEADVIGDVVKSRNVAIGIVAALVVVAAVVNFAVIFVLLAPLEAIAGRMRKAANLEDDGEEEGVSAMAEVAALQEAYYEMNEELNRIRSFVPQSVLMAKKQAAENDDEAEDEEPDDDGTNVLSDHGGHSVASHRTGNSLSRPTSAGSHNPNTSSSAHPVSAHTAPLSPMPGSELSKTSGQLRASIDDDARSCASGARSTRSHRVAGARRGGAVLATATLLKQRVVTVLVANLCGFLPQLANTFSLASAVANVSDTVDFVYRTVSRHGGVVASYHGDHFVATFNAVKSCGSHALSAAKVGTLLTDGSDGVGFGAALRVGIATGKCHVGNLGNKEVKAFSTVGPAYQHASVLERMGRLYGEADERSVLATRRTCADIATMFRFRFVDVVALPGRDRGAGATITPIATLLGLPNRGSNFAHDENGDDDEWLYVVGDEDSSDPNARWNEAFSLLMADEVSAAQTMVQPYRDATLGSVSVSEKLTVDVAPSDPPGTVVPEIRVSVAPATPEEAPVSANQRNSAAEGVHSTGPKHPLRTRREAPNGQDIVRFDRLCDRQSSARHRDLGEFYDAAFSIR</sequence>
<dbReference type="SUPFAM" id="SSF55073">
    <property type="entry name" value="Nucleotide cyclase"/>
    <property type="match status" value="1"/>
</dbReference>
<evidence type="ECO:0000313" key="4">
    <source>
        <dbReference type="EMBL" id="CAD9104074.1"/>
    </source>
</evidence>
<protein>
    <recommendedName>
        <fullName evidence="3">Guanylate cyclase domain-containing protein</fullName>
    </recommendedName>
</protein>
<reference evidence="4" key="1">
    <citation type="submission" date="2021-01" db="EMBL/GenBank/DDBJ databases">
        <authorList>
            <person name="Corre E."/>
            <person name="Pelletier E."/>
            <person name="Niang G."/>
            <person name="Scheremetjew M."/>
            <person name="Finn R."/>
            <person name="Kale V."/>
            <person name="Holt S."/>
            <person name="Cochrane G."/>
            <person name="Meng A."/>
            <person name="Brown T."/>
            <person name="Cohen L."/>
        </authorList>
    </citation>
    <scope>NUCLEOTIDE SEQUENCE</scope>
    <source>
        <strain evidence="4">CCAP 1951/1</strain>
    </source>
</reference>
<organism evidence="4">
    <name type="scientific">Neobodo designis</name>
    <name type="common">Flagellated protozoan</name>
    <name type="synonym">Bodo designis</name>
    <dbReference type="NCBI Taxonomy" id="312471"/>
    <lineage>
        <taxon>Eukaryota</taxon>
        <taxon>Discoba</taxon>
        <taxon>Euglenozoa</taxon>
        <taxon>Kinetoplastea</taxon>
        <taxon>Metakinetoplastina</taxon>
        <taxon>Neobodonida</taxon>
        <taxon>Neobodo</taxon>
    </lineage>
</organism>
<dbReference type="GO" id="GO:0009190">
    <property type="term" value="P:cyclic nucleotide biosynthetic process"/>
    <property type="evidence" value="ECO:0007669"/>
    <property type="project" value="InterPro"/>
</dbReference>
<dbReference type="InterPro" id="IPR029787">
    <property type="entry name" value="Nucleotide_cyclase"/>
</dbReference>
<dbReference type="PROSITE" id="PS50125">
    <property type="entry name" value="GUANYLATE_CYCLASE_2"/>
    <property type="match status" value="1"/>
</dbReference>